<dbReference type="NCBIfam" id="TIGR01961">
    <property type="entry name" value="NuoC_fam"/>
    <property type="match status" value="1"/>
</dbReference>
<dbReference type="SUPFAM" id="SSF143243">
    <property type="entry name" value="Nqo5-like"/>
    <property type="match status" value="1"/>
</dbReference>
<reference evidence="12 13" key="1">
    <citation type="submission" date="2014-07" db="EMBL/GenBank/DDBJ databases">
        <title>Genomic and transcriptomic analysis on Apis cerana provide comprehensive insights into honey bee biology.</title>
        <authorList>
            <person name="Diao Q."/>
            <person name="Sun L."/>
            <person name="Zheng H."/>
            <person name="Zheng H."/>
            <person name="Xu S."/>
            <person name="Wang S."/>
            <person name="Zeng Z."/>
            <person name="Hu F."/>
            <person name="Su S."/>
            <person name="Wu J."/>
        </authorList>
    </citation>
    <scope>NUCLEOTIDE SEQUENCE [LARGE SCALE GENOMIC DNA]</scope>
    <source>
        <tissue evidence="12">Pupae without intestine</tissue>
    </source>
</reference>
<keyword evidence="7 12" id="KW-0830">Ubiquinone</keyword>
<organism evidence="12 13">
    <name type="scientific">Apis cerana cerana</name>
    <name type="common">Oriental honeybee</name>
    <dbReference type="NCBI Taxonomy" id="94128"/>
    <lineage>
        <taxon>Eukaryota</taxon>
        <taxon>Metazoa</taxon>
        <taxon>Ecdysozoa</taxon>
        <taxon>Arthropoda</taxon>
        <taxon>Hexapoda</taxon>
        <taxon>Insecta</taxon>
        <taxon>Pterygota</taxon>
        <taxon>Neoptera</taxon>
        <taxon>Endopterygota</taxon>
        <taxon>Hymenoptera</taxon>
        <taxon>Apocrita</taxon>
        <taxon>Aculeata</taxon>
        <taxon>Apoidea</taxon>
        <taxon>Anthophila</taxon>
        <taxon>Apidae</taxon>
        <taxon>Apis</taxon>
    </lineage>
</organism>
<dbReference type="PANTHER" id="PTHR10884:SF14">
    <property type="entry name" value="NADH DEHYDROGENASE [UBIQUINONE] IRON-SULFUR PROTEIN 3, MITOCHONDRIAL"/>
    <property type="match status" value="1"/>
</dbReference>
<keyword evidence="5 9" id="KW-1278">Translocase</keyword>
<gene>
    <name evidence="12" type="ORF">APICC_00894</name>
</gene>
<dbReference type="PROSITE" id="PS00542">
    <property type="entry name" value="COMPLEX1_30K"/>
    <property type="match status" value="1"/>
</dbReference>
<dbReference type="STRING" id="94128.A0A2A3E3A3"/>
<proteinExistence type="inferred from homology"/>
<dbReference type="GO" id="GO:0008137">
    <property type="term" value="F:NADH dehydrogenase (ubiquinone) activity"/>
    <property type="evidence" value="ECO:0007669"/>
    <property type="project" value="UniProtKB-EC"/>
</dbReference>
<evidence type="ECO:0000259" key="11">
    <source>
        <dbReference type="Pfam" id="PF00329"/>
    </source>
</evidence>
<evidence type="ECO:0000256" key="8">
    <source>
        <dbReference type="ARBA" id="ARBA00049551"/>
    </source>
</evidence>
<accession>A0A2A3E3A3</accession>
<dbReference type="HAMAP" id="MF_01357">
    <property type="entry name" value="NDH1_NuoC"/>
    <property type="match status" value="1"/>
</dbReference>
<dbReference type="GO" id="GO:0005739">
    <property type="term" value="C:mitochondrion"/>
    <property type="evidence" value="ECO:0007669"/>
    <property type="project" value="UniProtKB-SubCell"/>
</dbReference>
<dbReference type="FunFam" id="3.30.460.80:FF:000002">
    <property type="entry name" value="NADH dehydrogenase iron-sulfur protein 3, mitochondrial"/>
    <property type="match status" value="1"/>
</dbReference>
<dbReference type="EMBL" id="KZ288405">
    <property type="protein sequence ID" value="PBC26178.1"/>
    <property type="molecule type" value="Genomic_DNA"/>
</dbReference>
<dbReference type="InterPro" id="IPR020396">
    <property type="entry name" value="NADH_UbQ_OxRdtase_CS"/>
</dbReference>
<evidence type="ECO:0000256" key="4">
    <source>
        <dbReference type="ARBA" id="ARBA00022448"/>
    </source>
</evidence>
<evidence type="ECO:0000256" key="9">
    <source>
        <dbReference type="RuleBase" id="RU003456"/>
    </source>
</evidence>
<evidence type="ECO:0000256" key="7">
    <source>
        <dbReference type="ARBA" id="ARBA00023075"/>
    </source>
</evidence>
<comment type="similarity">
    <text evidence="2 9">Belongs to the complex I 30 kDa subunit family.</text>
</comment>
<dbReference type="Gene3D" id="3.30.460.80">
    <property type="entry name" value="NADH:ubiquinone oxidoreductase, 30kDa subunit"/>
    <property type="match status" value="1"/>
</dbReference>
<dbReference type="InterPro" id="IPR001268">
    <property type="entry name" value="NADH_UbQ_OxRdtase_30kDa_su"/>
</dbReference>
<dbReference type="NCBIfam" id="NF004733">
    <property type="entry name" value="PRK06074.1-5"/>
    <property type="match status" value="1"/>
</dbReference>
<keyword evidence="6 9" id="KW-0520">NAD</keyword>
<evidence type="ECO:0000313" key="12">
    <source>
        <dbReference type="EMBL" id="PBC26178.1"/>
    </source>
</evidence>
<keyword evidence="13" id="KW-1185">Reference proteome</keyword>
<protein>
    <recommendedName>
        <fullName evidence="3">NADH dehydrogenase [ubiquinone] iron-sulfur protein 3, mitochondrial</fullName>
    </recommendedName>
</protein>
<dbReference type="InterPro" id="IPR037232">
    <property type="entry name" value="NADH_quin_OxRdtase_su_C/D-like"/>
</dbReference>
<evidence type="ECO:0000256" key="6">
    <source>
        <dbReference type="ARBA" id="ARBA00023027"/>
    </source>
</evidence>
<evidence type="ECO:0000256" key="10">
    <source>
        <dbReference type="SAM" id="MobiDB-lite"/>
    </source>
</evidence>
<dbReference type="Proteomes" id="UP000242457">
    <property type="component" value="Unassembled WGS sequence"/>
</dbReference>
<evidence type="ECO:0000256" key="2">
    <source>
        <dbReference type="ARBA" id="ARBA00007569"/>
    </source>
</evidence>
<sequence length="261" mass="30501">MSSLLKNYWKLMRNLPVTSPKCYPKLLPLTRMNTTNTEKTETRPTIRKIQTDLETVKDLGLYIAGCLPKYVQKTQIVAGDELEILVCPEGIIPTLKFLKLHQNTQYTSLSDITAMDVPSRQYRFEIIYNLLSLTFNKRIRVKTYTDELTPVPSAEPIFDAANWYEREIWDMFGILFMGHTDLRRILTDYGFEGHPLRKDFPLSGFVEVRYDDELKRVVCEPLELAQEFRKFELSAPWEQFPNFRSIPPSDESKEDSTKDKN</sequence>
<dbReference type="Pfam" id="PF00329">
    <property type="entry name" value="Complex1_30kDa"/>
    <property type="match status" value="1"/>
</dbReference>
<dbReference type="OrthoDB" id="37721at2759"/>
<dbReference type="GO" id="GO:0016651">
    <property type="term" value="F:oxidoreductase activity, acting on NAD(P)H"/>
    <property type="evidence" value="ECO:0007669"/>
    <property type="project" value="InterPro"/>
</dbReference>
<evidence type="ECO:0000256" key="5">
    <source>
        <dbReference type="ARBA" id="ARBA00022967"/>
    </source>
</evidence>
<evidence type="ECO:0000256" key="1">
    <source>
        <dbReference type="ARBA" id="ARBA00004173"/>
    </source>
</evidence>
<feature type="region of interest" description="Disordered" evidence="10">
    <location>
        <begin position="240"/>
        <end position="261"/>
    </location>
</feature>
<evidence type="ECO:0000256" key="3">
    <source>
        <dbReference type="ARBA" id="ARBA00020084"/>
    </source>
</evidence>
<comment type="catalytic activity">
    <reaction evidence="8">
        <text>a ubiquinone + NADH + 5 H(+)(in) = a ubiquinol + NAD(+) + 4 H(+)(out)</text>
        <dbReference type="Rhea" id="RHEA:29091"/>
        <dbReference type="Rhea" id="RHEA-COMP:9565"/>
        <dbReference type="Rhea" id="RHEA-COMP:9566"/>
        <dbReference type="ChEBI" id="CHEBI:15378"/>
        <dbReference type="ChEBI" id="CHEBI:16389"/>
        <dbReference type="ChEBI" id="CHEBI:17976"/>
        <dbReference type="ChEBI" id="CHEBI:57540"/>
        <dbReference type="ChEBI" id="CHEBI:57945"/>
        <dbReference type="EC" id="7.1.1.2"/>
    </reaction>
</comment>
<feature type="compositionally biased region" description="Basic and acidic residues" evidence="10">
    <location>
        <begin position="250"/>
        <end position="261"/>
    </location>
</feature>
<keyword evidence="4 9" id="KW-0813">Transport</keyword>
<dbReference type="GO" id="GO:0016020">
    <property type="term" value="C:membrane"/>
    <property type="evidence" value="ECO:0007669"/>
    <property type="project" value="UniProtKB-ARBA"/>
</dbReference>
<feature type="domain" description="NADH:ubiquinone oxidoreductase 30kDa subunit" evidence="11">
    <location>
        <begin position="86"/>
        <end position="205"/>
    </location>
</feature>
<evidence type="ECO:0000313" key="13">
    <source>
        <dbReference type="Proteomes" id="UP000242457"/>
    </source>
</evidence>
<comment type="subcellular location">
    <subcellularLocation>
        <location evidence="1">Mitochondrion</location>
    </subcellularLocation>
</comment>
<dbReference type="InterPro" id="IPR010218">
    <property type="entry name" value="NADH_DH_suC"/>
</dbReference>
<dbReference type="PANTHER" id="PTHR10884">
    <property type="entry name" value="NADH DEHYDROGENASE UBIQUINONE IRON-SULFUR PROTEIN 3"/>
    <property type="match status" value="1"/>
</dbReference>
<name>A0A2A3E3A3_APICC</name>
<dbReference type="AlphaFoldDB" id="A0A2A3E3A3"/>